<dbReference type="GO" id="GO:0012505">
    <property type="term" value="C:endomembrane system"/>
    <property type="evidence" value="ECO:0007669"/>
    <property type="project" value="UniProtKB-SubCell"/>
</dbReference>
<evidence type="ECO:0000256" key="8">
    <source>
        <dbReference type="SAM" id="Phobius"/>
    </source>
</evidence>
<evidence type="ECO:0000256" key="7">
    <source>
        <dbReference type="SAM" id="MobiDB-lite"/>
    </source>
</evidence>
<dbReference type="GO" id="GO:0015990">
    <property type="term" value="P:electron transport coupled proton transport"/>
    <property type="evidence" value="ECO:0007669"/>
    <property type="project" value="TreeGrafter"/>
</dbReference>
<feature type="transmembrane region" description="Helical" evidence="8">
    <location>
        <begin position="244"/>
        <end position="267"/>
    </location>
</feature>
<dbReference type="EMBL" id="QFOZ01000002">
    <property type="protein sequence ID" value="PZP89442.1"/>
    <property type="molecule type" value="Genomic_DNA"/>
</dbReference>
<evidence type="ECO:0000256" key="4">
    <source>
        <dbReference type="ARBA" id="ARBA00022989"/>
    </source>
</evidence>
<dbReference type="NCBIfam" id="TIGR01972">
    <property type="entry name" value="NDH_I_M"/>
    <property type="match status" value="1"/>
</dbReference>
<dbReference type="InterPro" id="IPR010227">
    <property type="entry name" value="NADH_Q_OxRdtase_chainM/4"/>
</dbReference>
<dbReference type="PRINTS" id="PR01437">
    <property type="entry name" value="NUOXDRDTASE4"/>
</dbReference>
<accession>A0A2W5KAB3</accession>
<dbReference type="GO" id="GO:0003954">
    <property type="term" value="F:NADH dehydrogenase activity"/>
    <property type="evidence" value="ECO:0007669"/>
    <property type="project" value="TreeGrafter"/>
</dbReference>
<feature type="transmembrane region" description="Helical" evidence="8">
    <location>
        <begin position="131"/>
        <end position="151"/>
    </location>
</feature>
<dbReference type="Proteomes" id="UP000248606">
    <property type="component" value="Unassembled WGS sequence"/>
</dbReference>
<keyword evidence="3 6" id="KW-0812">Transmembrane</keyword>
<name>A0A2W5KAB3_9ACTN</name>
<organism evidence="10 11">
    <name type="scientific">Lawsonella clevelandensis</name>
    <dbReference type="NCBI Taxonomy" id="1528099"/>
    <lineage>
        <taxon>Bacteria</taxon>
        <taxon>Bacillati</taxon>
        <taxon>Actinomycetota</taxon>
        <taxon>Actinomycetes</taxon>
        <taxon>Mycobacteriales</taxon>
        <taxon>Lawsonellaceae</taxon>
        <taxon>Lawsonella</taxon>
    </lineage>
</organism>
<dbReference type="AlphaFoldDB" id="A0A2W5KAB3"/>
<evidence type="ECO:0000313" key="10">
    <source>
        <dbReference type="EMBL" id="PZP89442.1"/>
    </source>
</evidence>
<gene>
    <name evidence="10" type="ORF">DI579_02725</name>
</gene>
<evidence type="ECO:0000256" key="1">
    <source>
        <dbReference type="ARBA" id="ARBA00004127"/>
    </source>
</evidence>
<feature type="transmembrane region" description="Helical" evidence="8">
    <location>
        <begin position="28"/>
        <end position="47"/>
    </location>
</feature>
<dbReference type="InterPro" id="IPR001750">
    <property type="entry name" value="ND/Mrp_TM"/>
</dbReference>
<feature type="compositionally biased region" description="Polar residues" evidence="7">
    <location>
        <begin position="492"/>
        <end position="509"/>
    </location>
</feature>
<feature type="transmembrane region" description="Helical" evidence="8">
    <location>
        <begin position="210"/>
        <end position="232"/>
    </location>
</feature>
<feature type="transmembrane region" description="Helical" evidence="8">
    <location>
        <begin position="273"/>
        <end position="295"/>
    </location>
</feature>
<dbReference type="Pfam" id="PF00361">
    <property type="entry name" value="Proton_antipo_M"/>
    <property type="match status" value="1"/>
</dbReference>
<feature type="transmembrane region" description="Helical" evidence="8">
    <location>
        <begin position="163"/>
        <end position="183"/>
    </location>
</feature>
<feature type="domain" description="NADH:quinone oxidoreductase/Mrp antiporter transmembrane" evidence="9">
    <location>
        <begin position="127"/>
        <end position="410"/>
    </location>
</feature>
<feature type="region of interest" description="Disordered" evidence="7">
    <location>
        <begin position="488"/>
        <end position="509"/>
    </location>
</feature>
<dbReference type="GO" id="GO:0042773">
    <property type="term" value="P:ATP synthesis coupled electron transport"/>
    <property type="evidence" value="ECO:0007669"/>
    <property type="project" value="InterPro"/>
</dbReference>
<dbReference type="GO" id="GO:0008137">
    <property type="term" value="F:NADH dehydrogenase (ubiquinone) activity"/>
    <property type="evidence" value="ECO:0007669"/>
    <property type="project" value="InterPro"/>
</dbReference>
<protein>
    <submittedName>
        <fullName evidence="10">NADH-quinone oxidoreductase subunit M</fullName>
    </submittedName>
</protein>
<feature type="transmembrane region" description="Helical" evidence="8">
    <location>
        <begin position="67"/>
        <end position="96"/>
    </location>
</feature>
<reference evidence="10 11" key="1">
    <citation type="submission" date="2017-08" db="EMBL/GenBank/DDBJ databases">
        <title>Infants hospitalized years apart are colonized by the same room-sourced microbial strains.</title>
        <authorList>
            <person name="Brooks B."/>
            <person name="Olm M.R."/>
            <person name="Firek B.A."/>
            <person name="Baker R."/>
            <person name="Thomas B.C."/>
            <person name="Morowitz M.J."/>
            <person name="Banfield J.F."/>
        </authorList>
    </citation>
    <scope>NUCLEOTIDE SEQUENCE [LARGE SCALE GENOMIC DNA]</scope>
    <source>
        <strain evidence="10">S2_006_000_R1_57</strain>
    </source>
</reference>
<dbReference type="PANTHER" id="PTHR43507:SF1">
    <property type="entry name" value="NADH-UBIQUINONE OXIDOREDUCTASE CHAIN 4"/>
    <property type="match status" value="1"/>
</dbReference>
<keyword evidence="5 8" id="KW-0472">Membrane</keyword>
<dbReference type="PANTHER" id="PTHR43507">
    <property type="entry name" value="NADH-UBIQUINONE OXIDOREDUCTASE CHAIN 4"/>
    <property type="match status" value="1"/>
</dbReference>
<proteinExistence type="inferred from homology"/>
<feature type="transmembrane region" description="Helical" evidence="8">
    <location>
        <begin position="6"/>
        <end position="23"/>
    </location>
</feature>
<feature type="transmembrane region" description="Helical" evidence="8">
    <location>
        <begin position="302"/>
        <end position="321"/>
    </location>
</feature>
<dbReference type="NCBIfam" id="NF004500">
    <property type="entry name" value="PRK05846.1-4"/>
    <property type="match status" value="1"/>
</dbReference>
<comment type="caution">
    <text evidence="10">The sequence shown here is derived from an EMBL/GenBank/DDBJ whole genome shotgun (WGS) entry which is preliminary data.</text>
</comment>
<dbReference type="RefSeq" id="WP_290598351.1">
    <property type="nucleotide sequence ID" value="NZ_CAKZIO010000002.1"/>
</dbReference>
<evidence type="ECO:0000256" key="6">
    <source>
        <dbReference type="RuleBase" id="RU000320"/>
    </source>
</evidence>
<dbReference type="GO" id="GO:0016020">
    <property type="term" value="C:membrane"/>
    <property type="evidence" value="ECO:0007669"/>
    <property type="project" value="UniProtKB-SubCell"/>
</dbReference>
<sequence length="509" mass="54820">MLITSAALIPLVGALLLTVIRGVASRVIAMLASVSTLGIAIAMAIMFNSGDGMQFTEQHQWIPQIGAYYSLGVDGIGLTLILLTTILTPLVLLYAFTEHFREDQLGERAFLGLTLAVEGFSLYVFTSTDVLLFYLFFETTLIPMFFLIGGFGGERRRYAAIKFLLYSLTSGLVMLAAVIGLYVNAHNNGHGTFLLSDLMNMSMGTNTERWLFVGFMIAFAVKAPMFPVHTWLPDAAENTTPGGAVMMVAIMDKIGTFGMFRFCLSLFPKAADWATPVIIVLAVISIIYGALAALAQENMMRLVAYTSVSHFGFIVLGLFALTPTSVAGANLYMFNHGISTAALFLLVGYLIKRRGSTQISDFGGVQKVAPILAGFLLIAGLSSLSLPGLAPFISEFGVIAGTWTKYPWAAGISAIAMVLAGLYIMRMYKRTMTGLPSPTVKEKVSELSMAERWIIIPLLALLIVFGVYPTPLTSVLNPDAEQTVSFVEKATGPNNATSEPTTITQGGAH</sequence>
<dbReference type="GO" id="GO:0048039">
    <property type="term" value="F:ubiquinone binding"/>
    <property type="evidence" value="ECO:0007669"/>
    <property type="project" value="TreeGrafter"/>
</dbReference>
<evidence type="ECO:0000256" key="2">
    <source>
        <dbReference type="ARBA" id="ARBA00009025"/>
    </source>
</evidence>
<feature type="transmembrane region" description="Helical" evidence="8">
    <location>
        <begin position="406"/>
        <end position="428"/>
    </location>
</feature>
<evidence type="ECO:0000256" key="5">
    <source>
        <dbReference type="ARBA" id="ARBA00023136"/>
    </source>
</evidence>
<comment type="subcellular location">
    <subcellularLocation>
        <location evidence="1">Endomembrane system</location>
        <topology evidence="1">Multi-pass membrane protein</topology>
    </subcellularLocation>
    <subcellularLocation>
        <location evidence="6">Membrane</location>
        <topology evidence="6">Multi-pass membrane protein</topology>
    </subcellularLocation>
</comment>
<evidence type="ECO:0000259" key="9">
    <source>
        <dbReference type="Pfam" id="PF00361"/>
    </source>
</evidence>
<evidence type="ECO:0000313" key="11">
    <source>
        <dbReference type="Proteomes" id="UP000248606"/>
    </source>
</evidence>
<comment type="similarity">
    <text evidence="2">Belongs to the complex I subunit 4 family.</text>
</comment>
<feature type="transmembrane region" description="Helical" evidence="8">
    <location>
        <begin position="449"/>
        <end position="468"/>
    </location>
</feature>
<feature type="transmembrane region" description="Helical" evidence="8">
    <location>
        <begin position="371"/>
        <end position="394"/>
    </location>
</feature>
<keyword evidence="4 8" id="KW-1133">Transmembrane helix</keyword>
<dbReference type="InterPro" id="IPR003918">
    <property type="entry name" value="NADH_UbQ_OxRdtase"/>
</dbReference>
<feature type="transmembrane region" description="Helical" evidence="8">
    <location>
        <begin position="333"/>
        <end position="351"/>
    </location>
</feature>
<feature type="transmembrane region" description="Helical" evidence="8">
    <location>
        <begin position="108"/>
        <end position="125"/>
    </location>
</feature>
<evidence type="ECO:0000256" key="3">
    <source>
        <dbReference type="ARBA" id="ARBA00022692"/>
    </source>
</evidence>